<dbReference type="EMBL" id="UPSH01000001">
    <property type="protein sequence ID" value="VBB18435.1"/>
    <property type="molecule type" value="Genomic_DNA"/>
</dbReference>
<accession>A0A5K0U9G9</accession>
<dbReference type="PANTHER" id="PTHR45777:SF2">
    <property type="entry name" value="METHIONINE AMINOPEPTIDASE 2"/>
    <property type="match status" value="1"/>
</dbReference>
<feature type="compositionally biased region" description="Polar residues" evidence="4">
    <location>
        <begin position="1"/>
        <end position="22"/>
    </location>
</feature>
<dbReference type="InterPro" id="IPR000994">
    <property type="entry name" value="Pept_M24"/>
</dbReference>
<comment type="caution">
    <text evidence="6">The sequence shown here is derived from an EMBL/GenBank/DDBJ whole genome shotgun (WGS) entry which is preliminary data.</text>
</comment>
<dbReference type="InterPro" id="IPR050247">
    <property type="entry name" value="Met_Aminopeptidase_Type2"/>
</dbReference>
<feature type="domain" description="Peptidase M24" evidence="5">
    <location>
        <begin position="82"/>
        <end position="312"/>
    </location>
</feature>
<evidence type="ECO:0000259" key="5">
    <source>
        <dbReference type="Pfam" id="PF00557"/>
    </source>
</evidence>
<evidence type="ECO:0000256" key="2">
    <source>
        <dbReference type="ARBA" id="ARBA00022670"/>
    </source>
</evidence>
<feature type="region of interest" description="Disordered" evidence="4">
    <location>
        <begin position="1"/>
        <end position="27"/>
    </location>
</feature>
<reference evidence="6 7" key="1">
    <citation type="submission" date="2018-10" db="EMBL/GenBank/DDBJ databases">
        <authorList>
            <consortium name="IHU Genomes"/>
        </authorList>
    </citation>
    <scope>NUCLEOTIDE SEQUENCE [LARGE SCALE GENOMIC DNA]</scope>
    <source>
        <strain evidence="6 7">A1</strain>
    </source>
</reference>
<keyword evidence="1 6" id="KW-0031">Aminopeptidase</keyword>
<dbReference type="InterPro" id="IPR036005">
    <property type="entry name" value="Creatinase/aminopeptidase-like"/>
</dbReference>
<dbReference type="GO" id="GO:0008235">
    <property type="term" value="F:metalloexopeptidase activity"/>
    <property type="evidence" value="ECO:0007669"/>
    <property type="project" value="TreeGrafter"/>
</dbReference>
<organism evidence="6 7">
    <name type="scientific">Yasminevirus sp. GU-2018</name>
    <dbReference type="NCBI Taxonomy" id="2420051"/>
    <lineage>
        <taxon>Viruses</taxon>
        <taxon>Varidnaviria</taxon>
        <taxon>Bamfordvirae</taxon>
        <taxon>Nucleocytoviricota</taxon>
        <taxon>Megaviricetes</taxon>
        <taxon>Imitervirales</taxon>
        <taxon>Mimiviridae</taxon>
        <taxon>Klosneuvirinae</taxon>
        <taxon>Yasminevirus</taxon>
        <taxon>Yasminevirus saudimassiliense</taxon>
    </lineage>
</organism>
<name>A0A5K0U9G9_9VIRU</name>
<dbReference type="InterPro" id="IPR036388">
    <property type="entry name" value="WH-like_DNA-bd_sf"/>
</dbReference>
<evidence type="ECO:0000256" key="4">
    <source>
        <dbReference type="SAM" id="MobiDB-lite"/>
    </source>
</evidence>
<dbReference type="Gene3D" id="3.90.230.10">
    <property type="entry name" value="Creatinase/methionine aminopeptidase superfamily"/>
    <property type="match status" value="1"/>
</dbReference>
<evidence type="ECO:0000313" key="6">
    <source>
        <dbReference type="EMBL" id="VBB18435.1"/>
    </source>
</evidence>
<keyword evidence="7" id="KW-1185">Reference proteome</keyword>
<dbReference type="Proteomes" id="UP000594342">
    <property type="component" value="Unassembled WGS sequence"/>
</dbReference>
<dbReference type="GO" id="GO:0004177">
    <property type="term" value="F:aminopeptidase activity"/>
    <property type="evidence" value="ECO:0007669"/>
    <property type="project" value="UniProtKB-KW"/>
</dbReference>
<protein>
    <submittedName>
        <fullName evidence="6">Methionyl aminopeptidase</fullName>
    </submittedName>
</protein>
<gene>
    <name evidence="6" type="ORF">YASMINEVIRUS_898</name>
</gene>
<keyword evidence="2" id="KW-0645">Protease</keyword>
<evidence type="ECO:0000313" key="7">
    <source>
        <dbReference type="Proteomes" id="UP000594342"/>
    </source>
</evidence>
<keyword evidence="3" id="KW-0378">Hydrolase</keyword>
<evidence type="ECO:0000256" key="3">
    <source>
        <dbReference type="ARBA" id="ARBA00022801"/>
    </source>
</evidence>
<sequence length="432" mass="48755">MNSNCEVSQAVRDTQGSENTSEQHSKKSVKLIKHGEWNFEYNPKQNVFSSSVESFEKSLFEQSSMVAEYSDRTKLTEKDLEDFRRASLIHKIARKKALSMLYTGARLADLVDAVEDIILKMCRQDPKTYYLKGSPKDNNSGLAFPVGVNINNVVAHDSKTISQNGKVDSRVFFKGEVVKIDIGVHINGRIIDSAFTHIVTDKPGVHDSENIYNSVLEASRDSMFNAIKMAGPDQRLDEMSECIDEIIRSYEVTMGNDGATIPIRPVKGIGGHNIKQYRIHGGKLILSEPDYDIQGDTRMEEDEIYAIETYATTGMGVMTQNTELNACTHFMEENKEVIESNKKITKKDKKFFRDTELYGWLQTRQGLPFSSSWIDLKSIHRVDKAFKLGIPSGQMLAYPPLFDENNSVVAQFEHTIHVNPNSVEILSLGEDY</sequence>
<proteinExistence type="predicted"/>
<dbReference type="SUPFAM" id="SSF55920">
    <property type="entry name" value="Creatinase/aminopeptidase"/>
    <property type="match status" value="1"/>
</dbReference>
<dbReference type="Pfam" id="PF00557">
    <property type="entry name" value="Peptidase_M24"/>
    <property type="match status" value="1"/>
</dbReference>
<dbReference type="PANTHER" id="PTHR45777">
    <property type="entry name" value="METHIONINE AMINOPEPTIDASE 2"/>
    <property type="match status" value="1"/>
</dbReference>
<dbReference type="GO" id="GO:0006508">
    <property type="term" value="P:proteolysis"/>
    <property type="evidence" value="ECO:0007669"/>
    <property type="project" value="UniProtKB-KW"/>
</dbReference>
<dbReference type="Gene3D" id="1.10.10.10">
    <property type="entry name" value="Winged helix-like DNA-binding domain superfamily/Winged helix DNA-binding domain"/>
    <property type="match status" value="1"/>
</dbReference>
<evidence type="ECO:0000256" key="1">
    <source>
        <dbReference type="ARBA" id="ARBA00022438"/>
    </source>
</evidence>